<dbReference type="VEuPathDB" id="FungiDB:F9C07_10324"/>
<evidence type="ECO:0000313" key="2">
    <source>
        <dbReference type="Proteomes" id="UP000596276"/>
    </source>
</evidence>
<sequence length="73" mass="8532">MSQTYRCICATFLEATFRLDFEYSIYLICDGRIPEFNIEMKWGSLLLRGISGLHERIPGLNSEYARSRTFKTT</sequence>
<reference evidence="2" key="1">
    <citation type="journal article" date="2021" name="G3 (Bethesda)">
        <title>Chromosome assembled and annotated genome sequence of Aspergillus flavus NRRL 3357.</title>
        <authorList>
            <person name="Skerker J.M."/>
            <person name="Pianalto K.M."/>
            <person name="Mondo S.J."/>
            <person name="Yang K."/>
            <person name="Arkin A.P."/>
            <person name="Keller N.P."/>
            <person name="Grigoriev I.V."/>
            <person name="Louise Glass N.L."/>
        </authorList>
    </citation>
    <scope>NUCLEOTIDE SEQUENCE [LARGE SCALE GENOMIC DNA]</scope>
    <source>
        <strain evidence="2">ATCC 200026 / FGSC A1120 / IAM 13836 / NRRL 3357 / JCM 12722 / SRRC 167</strain>
    </source>
</reference>
<name>A0A7U2MVY4_ASPFN</name>
<evidence type="ECO:0000313" key="1">
    <source>
        <dbReference type="EMBL" id="QRD90872.1"/>
    </source>
</evidence>
<proteinExistence type="predicted"/>
<organism evidence="1 2">
    <name type="scientific">Aspergillus flavus (strain ATCC 200026 / FGSC A1120 / IAM 13836 / NRRL 3357 / JCM 12722 / SRRC 167)</name>
    <dbReference type="NCBI Taxonomy" id="332952"/>
    <lineage>
        <taxon>Eukaryota</taxon>
        <taxon>Fungi</taxon>
        <taxon>Dikarya</taxon>
        <taxon>Ascomycota</taxon>
        <taxon>Pezizomycotina</taxon>
        <taxon>Eurotiomycetes</taxon>
        <taxon>Eurotiomycetidae</taxon>
        <taxon>Eurotiales</taxon>
        <taxon>Aspergillaceae</taxon>
        <taxon>Aspergillus</taxon>
        <taxon>Aspergillus subgen. Circumdati</taxon>
    </lineage>
</organism>
<dbReference type="EMBL" id="CP044618">
    <property type="protein sequence ID" value="QRD90872.1"/>
    <property type="molecule type" value="Genomic_DNA"/>
</dbReference>
<dbReference type="AlphaFoldDB" id="A0A7U2MVY4"/>
<dbReference type="Proteomes" id="UP000596276">
    <property type="component" value="Chromosome 4"/>
</dbReference>
<gene>
    <name evidence="1" type="ORF">F9C07_10324</name>
</gene>
<accession>A0A7U2MVY4</accession>
<protein>
    <submittedName>
        <fullName evidence="1">Uncharacterized protein</fullName>
    </submittedName>
</protein>
<keyword evidence="2" id="KW-1185">Reference proteome</keyword>